<sequence>MNPFQLMAKPTGSMCNLDCQYCFYLEKPHQNQRAMSDEVLARYIQSYLENAPQQRVTFLWQGGEPTMAGLDFYQRAVDFQRQYANGKQVENALQTNGVLLDADWCRFLYDNRFLVGLSVDGPQHLHDTYRLSKSGKGTFRQVMDALDLLINYRVQFNTLTVVHNLNVRQGKEIYRFLKRVGSPYMQFIPLMGDEVHQATASDYGQFLVDIFDEWYANDVGKIGVQFIEQWFMAYLGLQPDLCIFRETCGEQFVIEQNGDIYSCDHYVYPEYKLGNLIETPLRTIAESPTQIHFGSMKSFLSERCQRCKFHFACHGGCPKHRTINGFGAPHNQLCEAYYRALCYMDPYLRQFAADFKRR</sequence>
<evidence type="ECO:0000313" key="9">
    <source>
        <dbReference type="EMBL" id="OOF47086.1"/>
    </source>
</evidence>
<dbReference type="NCBIfam" id="TIGR04085">
    <property type="entry name" value="rSAM_more_4Fe4S"/>
    <property type="match status" value="1"/>
</dbReference>
<dbReference type="Proteomes" id="UP000188728">
    <property type="component" value="Unassembled WGS sequence"/>
</dbReference>
<dbReference type="PANTHER" id="PTHR43273">
    <property type="entry name" value="ANAEROBIC SULFATASE-MATURATING ENZYME HOMOLOG ASLB-RELATED"/>
    <property type="match status" value="1"/>
</dbReference>
<feature type="domain" description="Radical SAM core" evidence="8">
    <location>
        <begin position="1"/>
        <end position="233"/>
    </location>
</feature>
<dbReference type="SFLD" id="SFLDF00285">
    <property type="entry name" value="anaerobic_Ser-type_sulfatase-m"/>
    <property type="match status" value="1"/>
</dbReference>
<comment type="cofactor">
    <cofactor evidence="1">
        <name>[4Fe-4S] cluster</name>
        <dbReference type="ChEBI" id="CHEBI:49883"/>
    </cofactor>
</comment>
<dbReference type="SFLD" id="SFLDG01384">
    <property type="entry name" value="thioether_bond_formation_requi"/>
    <property type="match status" value="1"/>
</dbReference>
<dbReference type="InterPro" id="IPR047207">
    <property type="entry name" value="SPASM_anSME"/>
</dbReference>
<dbReference type="SFLD" id="SFLDG01072">
    <property type="entry name" value="dehydrogenase_like"/>
    <property type="match status" value="1"/>
</dbReference>
<keyword evidence="4" id="KW-0479">Metal-binding</keyword>
<evidence type="ECO:0000256" key="5">
    <source>
        <dbReference type="ARBA" id="ARBA00023004"/>
    </source>
</evidence>
<dbReference type="GO" id="GO:0051539">
    <property type="term" value="F:4 iron, 4 sulfur cluster binding"/>
    <property type="evidence" value="ECO:0007669"/>
    <property type="project" value="UniProtKB-KW"/>
</dbReference>
<evidence type="ECO:0000256" key="6">
    <source>
        <dbReference type="ARBA" id="ARBA00023014"/>
    </source>
</evidence>
<dbReference type="RefSeq" id="WP_077420069.1">
    <property type="nucleotide sequence ID" value="NZ_MLHK01000005.1"/>
</dbReference>
<evidence type="ECO:0000313" key="10">
    <source>
        <dbReference type="Proteomes" id="UP000188728"/>
    </source>
</evidence>
<dbReference type="InterPro" id="IPR023885">
    <property type="entry name" value="4Fe4S-binding_SPASM_dom"/>
</dbReference>
<protein>
    <submittedName>
        <fullName evidence="9">Anaerobic sulfatase maturase</fullName>
    </submittedName>
</protein>
<name>A0A1V3IYH2_9PAST</name>
<keyword evidence="6" id="KW-0411">Iron-sulfur</keyword>
<keyword evidence="2" id="KW-0004">4Fe-4S</keyword>
<accession>A0A1V3IYH2</accession>
<organism evidence="9 10">
    <name type="scientific">Rodentibacter trehalosifermentans</name>
    <dbReference type="NCBI Taxonomy" id="1908263"/>
    <lineage>
        <taxon>Bacteria</taxon>
        <taxon>Pseudomonadati</taxon>
        <taxon>Pseudomonadota</taxon>
        <taxon>Gammaproteobacteria</taxon>
        <taxon>Pasteurellales</taxon>
        <taxon>Pasteurellaceae</taxon>
        <taxon>Rodentibacter</taxon>
    </lineage>
</organism>
<dbReference type="CDD" id="cd01335">
    <property type="entry name" value="Radical_SAM"/>
    <property type="match status" value="1"/>
</dbReference>
<dbReference type="PANTHER" id="PTHR43273:SF3">
    <property type="entry name" value="ANAEROBIC SULFATASE-MATURATING ENZYME HOMOLOG ASLB-RELATED"/>
    <property type="match status" value="1"/>
</dbReference>
<dbReference type="InterPro" id="IPR013785">
    <property type="entry name" value="Aldolase_TIM"/>
</dbReference>
<evidence type="ECO:0000256" key="3">
    <source>
        <dbReference type="ARBA" id="ARBA00022691"/>
    </source>
</evidence>
<dbReference type="SFLD" id="SFLDG01067">
    <property type="entry name" value="SPASM/twitch_domain_containing"/>
    <property type="match status" value="1"/>
</dbReference>
<dbReference type="Pfam" id="PF04055">
    <property type="entry name" value="Radical_SAM"/>
    <property type="match status" value="1"/>
</dbReference>
<keyword evidence="3" id="KW-0949">S-adenosyl-L-methionine</keyword>
<keyword evidence="5" id="KW-0408">Iron</keyword>
<dbReference type="GO" id="GO:0016491">
    <property type="term" value="F:oxidoreductase activity"/>
    <property type="evidence" value="ECO:0007669"/>
    <property type="project" value="InterPro"/>
</dbReference>
<evidence type="ECO:0000256" key="7">
    <source>
        <dbReference type="ARBA" id="ARBA00023601"/>
    </source>
</evidence>
<comment type="caution">
    <text evidence="9">The sequence shown here is derived from an EMBL/GenBank/DDBJ whole genome shotgun (WGS) entry which is preliminary data.</text>
</comment>
<dbReference type="SFLD" id="SFLDS00029">
    <property type="entry name" value="Radical_SAM"/>
    <property type="match status" value="1"/>
</dbReference>
<dbReference type="Gene3D" id="3.20.20.70">
    <property type="entry name" value="Aldolase class I"/>
    <property type="match status" value="1"/>
</dbReference>
<comment type="similarity">
    <text evidence="7">Belongs to the radical SAM superfamily. Anaerobic sulfatase-maturating enzyme family.</text>
</comment>
<dbReference type="AlphaFoldDB" id="A0A1V3IYH2"/>
<dbReference type="InterPro" id="IPR034491">
    <property type="entry name" value="Anaerob_Ser_sulfatase-maturase"/>
</dbReference>
<reference evidence="9 10" key="1">
    <citation type="submission" date="2016-10" db="EMBL/GenBank/DDBJ databases">
        <title>Rodentibacter gen. nov. and new species.</title>
        <authorList>
            <person name="Christensen H."/>
        </authorList>
    </citation>
    <scope>NUCLEOTIDE SEQUENCE [LARGE SCALE GENOMIC DNA]</scope>
    <source>
        <strain evidence="9 10">H1983213011</strain>
    </source>
</reference>
<evidence type="ECO:0000256" key="2">
    <source>
        <dbReference type="ARBA" id="ARBA00022485"/>
    </source>
</evidence>
<dbReference type="EMBL" id="MLHK01000005">
    <property type="protein sequence ID" value="OOF47086.1"/>
    <property type="molecule type" value="Genomic_DNA"/>
</dbReference>
<dbReference type="InterPro" id="IPR058240">
    <property type="entry name" value="rSAM_sf"/>
</dbReference>
<dbReference type="InterPro" id="IPR023867">
    <property type="entry name" value="Sulphatase_maturase_rSAM"/>
</dbReference>
<proteinExistence type="inferred from homology"/>
<dbReference type="InterPro" id="IPR007197">
    <property type="entry name" value="rSAM"/>
</dbReference>
<dbReference type="NCBIfam" id="TIGR03942">
    <property type="entry name" value="sulfatase_rSAM"/>
    <property type="match status" value="1"/>
</dbReference>
<dbReference type="GO" id="GO:0046872">
    <property type="term" value="F:metal ion binding"/>
    <property type="evidence" value="ECO:0007669"/>
    <property type="project" value="UniProtKB-KW"/>
</dbReference>
<dbReference type="CDD" id="cd21120">
    <property type="entry name" value="SPASM_anSME"/>
    <property type="match status" value="1"/>
</dbReference>
<dbReference type="SFLD" id="SFLDG01386">
    <property type="entry name" value="main_SPASM_domain-containing"/>
    <property type="match status" value="1"/>
</dbReference>
<evidence type="ECO:0000259" key="8">
    <source>
        <dbReference type="PROSITE" id="PS51918"/>
    </source>
</evidence>
<gene>
    <name evidence="9" type="ORF">BKK51_00830</name>
</gene>
<dbReference type="Pfam" id="PF13186">
    <property type="entry name" value="SPASM"/>
    <property type="match status" value="1"/>
</dbReference>
<evidence type="ECO:0000256" key="4">
    <source>
        <dbReference type="ARBA" id="ARBA00022723"/>
    </source>
</evidence>
<dbReference type="SUPFAM" id="SSF102114">
    <property type="entry name" value="Radical SAM enzymes"/>
    <property type="match status" value="1"/>
</dbReference>
<dbReference type="PROSITE" id="PS51918">
    <property type="entry name" value="RADICAL_SAM"/>
    <property type="match status" value="1"/>
</dbReference>
<evidence type="ECO:0000256" key="1">
    <source>
        <dbReference type="ARBA" id="ARBA00001966"/>
    </source>
</evidence>